<evidence type="ECO:0000313" key="2">
    <source>
        <dbReference type="EMBL" id="MBB3046349.1"/>
    </source>
</evidence>
<dbReference type="AlphaFoldDB" id="A0A7W4W3S0"/>
<evidence type="ECO:0000313" key="3">
    <source>
        <dbReference type="Proteomes" id="UP000537130"/>
    </source>
</evidence>
<evidence type="ECO:0000256" key="1">
    <source>
        <dbReference type="SAM" id="Phobius"/>
    </source>
</evidence>
<dbReference type="EMBL" id="JACHWY010000001">
    <property type="protein sequence ID" value="MBB3046349.1"/>
    <property type="molecule type" value="Genomic_DNA"/>
</dbReference>
<feature type="transmembrane region" description="Helical" evidence="1">
    <location>
        <begin position="21"/>
        <end position="40"/>
    </location>
</feature>
<dbReference type="RefSeq" id="WP_183409049.1">
    <property type="nucleotide sequence ID" value="NZ_JACHWY010000001.1"/>
</dbReference>
<comment type="caution">
    <text evidence="2">The sequence shown here is derived from an EMBL/GenBank/DDBJ whole genome shotgun (WGS) entry which is preliminary data.</text>
</comment>
<keyword evidence="3" id="KW-1185">Reference proteome</keyword>
<proteinExistence type="predicted"/>
<accession>A0A7W4W3S0</accession>
<organism evidence="2 3">
    <name type="scientific">Litorivivens lipolytica</name>
    <dbReference type="NCBI Taxonomy" id="1524264"/>
    <lineage>
        <taxon>Bacteria</taxon>
        <taxon>Pseudomonadati</taxon>
        <taxon>Pseudomonadota</taxon>
        <taxon>Gammaproteobacteria</taxon>
        <taxon>Litorivivens</taxon>
    </lineage>
</organism>
<sequence>MPNNEQVNQLLNQLVALPPEALFLFLLGAAAAGIGLLWIARRSQARKQLQKREIEKFQAVCRLVENQRQEVSFLQSRLQSLESYVDRLNAHQQRVLDSASQRRQRLDDAIGIAGRCADDIELSSRAGVSPSEAKLIARLYRGPAASS</sequence>
<dbReference type="Proteomes" id="UP000537130">
    <property type="component" value="Unassembled WGS sequence"/>
</dbReference>
<keyword evidence="1" id="KW-0812">Transmembrane</keyword>
<keyword evidence="1" id="KW-1133">Transmembrane helix</keyword>
<name>A0A7W4W3S0_9GAMM</name>
<reference evidence="2 3" key="1">
    <citation type="submission" date="2020-08" db="EMBL/GenBank/DDBJ databases">
        <title>Genomic Encyclopedia of Type Strains, Phase III (KMG-III): the genomes of soil and plant-associated and newly described type strains.</title>
        <authorList>
            <person name="Whitman W."/>
        </authorList>
    </citation>
    <scope>NUCLEOTIDE SEQUENCE [LARGE SCALE GENOMIC DNA]</scope>
    <source>
        <strain evidence="2 3">CECT 8654</strain>
    </source>
</reference>
<keyword evidence="1" id="KW-0472">Membrane</keyword>
<protein>
    <submittedName>
        <fullName evidence="2">TolA-binding protein</fullName>
    </submittedName>
</protein>
<gene>
    <name evidence="2" type="ORF">FHR99_000585</name>
</gene>